<feature type="transmembrane region" description="Helical" evidence="2">
    <location>
        <begin position="423"/>
        <end position="445"/>
    </location>
</feature>
<dbReference type="Proteomes" id="UP000184603">
    <property type="component" value="Unassembled WGS sequence"/>
</dbReference>
<name>A0A1M7YCC6_9BACT</name>
<dbReference type="InterPro" id="IPR023616">
    <property type="entry name" value="Cyt_c_oxase-like_su1_dom"/>
</dbReference>
<reference evidence="4 5" key="1">
    <citation type="submission" date="2016-12" db="EMBL/GenBank/DDBJ databases">
        <authorList>
            <person name="Song W.-J."/>
            <person name="Kurnit D.M."/>
        </authorList>
    </citation>
    <scope>NUCLEOTIDE SEQUENCE [LARGE SCALE GENOMIC DNA]</scope>
    <source>
        <strain evidence="4 5">DSM 18488</strain>
    </source>
</reference>
<feature type="domain" description="Cytochrome oxidase subunit I profile" evidence="3">
    <location>
        <begin position="16"/>
        <end position="525"/>
    </location>
</feature>
<dbReference type="OrthoDB" id="9803294at2"/>
<dbReference type="PRINTS" id="PR01165">
    <property type="entry name" value="CYCOXIDASEI"/>
</dbReference>
<evidence type="ECO:0000313" key="4">
    <source>
        <dbReference type="EMBL" id="SHO50229.1"/>
    </source>
</evidence>
<gene>
    <name evidence="4" type="ORF">SAMN02745220_03322</name>
</gene>
<dbReference type="GO" id="GO:0020037">
    <property type="term" value="F:heme binding"/>
    <property type="evidence" value="ECO:0007669"/>
    <property type="project" value="InterPro"/>
</dbReference>
<evidence type="ECO:0000313" key="5">
    <source>
        <dbReference type="Proteomes" id="UP000184603"/>
    </source>
</evidence>
<keyword evidence="1" id="KW-0679">Respiratory chain</keyword>
<keyword evidence="1" id="KW-0249">Electron transport</keyword>
<feature type="transmembrane region" description="Helical" evidence="2">
    <location>
        <begin position="386"/>
        <end position="411"/>
    </location>
</feature>
<keyword evidence="5" id="KW-1185">Reference proteome</keyword>
<sequence length="545" mass="61126">MSESISFFNTPSPAHLKGMKAWLLTHDHKRLALMYMWAVLFWFSLGMIIGLLVRTELMTQGKTIVGADVYNAMFTLHGVIMIFLFIIPAIPAIFGNFFLPIQIGADDVFFPRLNLFSWYLYMFGGLLAVISLVTGQGFADTGWTFYVPFSVTTERNVSLTVSAAFILGMSSMLTGLNFVTTVHRMRDKAMGWMQIPLFTWSLYATAWVQILATPVISITLVLVVFERVFSIGLFDPDKGGDPILYQHLFWMYSHPAVYIMILPGMGVISEIIPVFSRKAIFGYKAIAGSSMAIAIAGSLVWAHHMYTSGMSDVSVFIFSLLTFLVAIPSAVKVFSWVSTMYKGSIEMNPALLLSLMFIYLFTVGGLTGLVLGAAGTDIHVHDTYFVVAHFHFVMFGGTGFAFFAALHYWWPKMFGIMYDFKKAYVGAVCACVGFLFHYVPMFILGLQGMPRRYYDYLPQYESGNFSAGLGGYLMVFGVFLMFYNLFMSFKKRTPASVNPWGGTTLEWSVPSPPPMENFVEPPHVKDYPYDFSEIVAESQKVKGKE</sequence>
<proteinExistence type="predicted"/>
<dbReference type="InterPro" id="IPR000883">
    <property type="entry name" value="Cyt_C_Oxase_1"/>
</dbReference>
<dbReference type="RefSeq" id="WP_073614784.1">
    <property type="nucleotide sequence ID" value="NZ_FRFE01000017.1"/>
</dbReference>
<keyword evidence="2" id="KW-0812">Transmembrane</keyword>
<keyword evidence="1" id="KW-0813">Transport</keyword>
<dbReference type="PROSITE" id="PS50855">
    <property type="entry name" value="COX1"/>
    <property type="match status" value="1"/>
</dbReference>
<dbReference type="STRING" id="1121416.SAMN02745220_03322"/>
<dbReference type="PANTHER" id="PTHR10422:SF18">
    <property type="entry name" value="CYTOCHROME C OXIDASE SUBUNIT 1"/>
    <property type="match status" value="1"/>
</dbReference>
<dbReference type="SUPFAM" id="SSF81442">
    <property type="entry name" value="Cytochrome c oxidase subunit I-like"/>
    <property type="match status" value="1"/>
</dbReference>
<evidence type="ECO:0000259" key="3">
    <source>
        <dbReference type="PROSITE" id="PS50855"/>
    </source>
</evidence>
<dbReference type="GO" id="GO:0015990">
    <property type="term" value="P:electron transport coupled proton transport"/>
    <property type="evidence" value="ECO:0007669"/>
    <property type="project" value="TreeGrafter"/>
</dbReference>
<dbReference type="GO" id="GO:0016020">
    <property type="term" value="C:membrane"/>
    <property type="evidence" value="ECO:0007669"/>
    <property type="project" value="InterPro"/>
</dbReference>
<dbReference type="InterPro" id="IPR036927">
    <property type="entry name" value="Cyt_c_oxase-like_su1_sf"/>
</dbReference>
<feature type="transmembrane region" description="Helical" evidence="2">
    <location>
        <begin position="200"/>
        <end position="225"/>
    </location>
</feature>
<feature type="transmembrane region" description="Helical" evidence="2">
    <location>
        <begin position="32"/>
        <end position="53"/>
    </location>
</feature>
<feature type="transmembrane region" description="Helical" evidence="2">
    <location>
        <begin position="313"/>
        <end position="338"/>
    </location>
</feature>
<dbReference type="Gene3D" id="1.20.210.10">
    <property type="entry name" value="Cytochrome c oxidase-like, subunit I domain"/>
    <property type="match status" value="1"/>
</dbReference>
<feature type="transmembrane region" description="Helical" evidence="2">
    <location>
        <begin position="350"/>
        <end position="374"/>
    </location>
</feature>
<evidence type="ECO:0000256" key="1">
    <source>
        <dbReference type="ARBA" id="ARBA00022660"/>
    </source>
</evidence>
<feature type="transmembrane region" description="Helical" evidence="2">
    <location>
        <begin position="280"/>
        <end position="301"/>
    </location>
</feature>
<keyword evidence="2" id="KW-1133">Transmembrane helix</keyword>
<feature type="transmembrane region" description="Helical" evidence="2">
    <location>
        <begin position="73"/>
        <end position="99"/>
    </location>
</feature>
<feature type="transmembrane region" description="Helical" evidence="2">
    <location>
        <begin position="465"/>
        <end position="486"/>
    </location>
</feature>
<dbReference type="Pfam" id="PF00115">
    <property type="entry name" value="COX1"/>
    <property type="match status" value="1"/>
</dbReference>
<dbReference type="GO" id="GO:0022904">
    <property type="term" value="P:respiratory electron transport chain"/>
    <property type="evidence" value="ECO:0007669"/>
    <property type="project" value="TreeGrafter"/>
</dbReference>
<accession>A0A1M7YCC6</accession>
<protein>
    <submittedName>
        <fullName evidence="4">Cytochrome c oxidase subunit 1</fullName>
    </submittedName>
</protein>
<dbReference type="AlphaFoldDB" id="A0A1M7YCC6"/>
<evidence type="ECO:0000256" key="2">
    <source>
        <dbReference type="SAM" id="Phobius"/>
    </source>
</evidence>
<feature type="transmembrane region" description="Helical" evidence="2">
    <location>
        <begin position="245"/>
        <end position="268"/>
    </location>
</feature>
<dbReference type="EMBL" id="FRFE01000017">
    <property type="protein sequence ID" value="SHO50229.1"/>
    <property type="molecule type" value="Genomic_DNA"/>
</dbReference>
<feature type="transmembrane region" description="Helical" evidence="2">
    <location>
        <begin position="119"/>
        <end position="139"/>
    </location>
</feature>
<feature type="transmembrane region" description="Helical" evidence="2">
    <location>
        <begin position="159"/>
        <end position="179"/>
    </location>
</feature>
<organism evidence="4 5">
    <name type="scientific">Desulfopila aestuarii DSM 18488</name>
    <dbReference type="NCBI Taxonomy" id="1121416"/>
    <lineage>
        <taxon>Bacteria</taxon>
        <taxon>Pseudomonadati</taxon>
        <taxon>Thermodesulfobacteriota</taxon>
        <taxon>Desulfobulbia</taxon>
        <taxon>Desulfobulbales</taxon>
        <taxon>Desulfocapsaceae</taxon>
        <taxon>Desulfopila</taxon>
    </lineage>
</organism>
<keyword evidence="2" id="KW-0472">Membrane</keyword>
<dbReference type="PANTHER" id="PTHR10422">
    <property type="entry name" value="CYTOCHROME C OXIDASE SUBUNIT 1"/>
    <property type="match status" value="1"/>
</dbReference>
<dbReference type="GO" id="GO:0009060">
    <property type="term" value="P:aerobic respiration"/>
    <property type="evidence" value="ECO:0007669"/>
    <property type="project" value="InterPro"/>
</dbReference>
<dbReference type="GO" id="GO:0004129">
    <property type="term" value="F:cytochrome-c oxidase activity"/>
    <property type="evidence" value="ECO:0007669"/>
    <property type="project" value="InterPro"/>
</dbReference>